<feature type="compositionally biased region" description="Basic and acidic residues" evidence="1">
    <location>
        <begin position="305"/>
        <end position="334"/>
    </location>
</feature>
<sequence length="530" mass="60561">MATFPVVDCGCGPNWNLNFGGDADIDSPNLLTSLWCSTKSYLEKYFLTDQAFIDEYGVTPKQARHTNFMDLKARHEKDLSEAESLEIIEAKLVTFDRLKFLGVNVHGKKKCHFAKSLHKYIRDELDSTFVHFSSLRAQLDDLAEKNLIDHGREYTVIKLEKKLLEEILPKASSSWSLFMVLLRKYHHINAYIRDIDEVENIFNEFCEGYNSLCKSIIEEGDDSDVVRQLEHYRDVSFPIQLKRLSKITRKNEKVKALPFEGNGGHNVISFLESHNEIIEPEPVQEANAKSEFAQKGMVNDAAEIEKEDFASNEEAKEQKLEESKMVKEEEKLVVDHMPAMRAKQLEEEEEEPEEEEEEPEEEEEEPEEEDAIKREPSTIAIYVDTEAGSSPYVSEDSNYIQTYVPGGSESSNIEELEGGVYAHASAPPHSAYKAEAEHERDDLDYELNVEIKDDDEEGSPSDFEKEQALNYYANGIPANAVDMVERKKTLDGDNDEDKDKEESELRSKSAPENTRVIPSSYTHFDIDNNI</sequence>
<organism evidence="2">
    <name type="scientific">Aplanochytrium stocchinoi</name>
    <dbReference type="NCBI Taxonomy" id="215587"/>
    <lineage>
        <taxon>Eukaryota</taxon>
        <taxon>Sar</taxon>
        <taxon>Stramenopiles</taxon>
        <taxon>Bigyra</taxon>
        <taxon>Labyrinthulomycetes</taxon>
        <taxon>Thraustochytrida</taxon>
        <taxon>Thraustochytriidae</taxon>
        <taxon>Aplanochytrium</taxon>
    </lineage>
</organism>
<feature type="region of interest" description="Disordered" evidence="1">
    <location>
        <begin position="305"/>
        <end position="396"/>
    </location>
</feature>
<accession>A0A7S3PLF2</accession>
<evidence type="ECO:0000256" key="1">
    <source>
        <dbReference type="SAM" id="MobiDB-lite"/>
    </source>
</evidence>
<proteinExistence type="predicted"/>
<feature type="compositionally biased region" description="Polar residues" evidence="1">
    <location>
        <begin position="510"/>
        <end position="530"/>
    </location>
</feature>
<feature type="compositionally biased region" description="Acidic residues" evidence="1">
    <location>
        <begin position="346"/>
        <end position="370"/>
    </location>
</feature>
<name>A0A7S3PLF2_9STRA</name>
<reference evidence="2" key="1">
    <citation type="submission" date="2021-01" db="EMBL/GenBank/DDBJ databases">
        <authorList>
            <person name="Corre E."/>
            <person name="Pelletier E."/>
            <person name="Niang G."/>
            <person name="Scheremetjew M."/>
            <person name="Finn R."/>
            <person name="Kale V."/>
            <person name="Holt S."/>
            <person name="Cochrane G."/>
            <person name="Meng A."/>
            <person name="Brown T."/>
            <person name="Cohen L."/>
        </authorList>
    </citation>
    <scope>NUCLEOTIDE SEQUENCE</scope>
    <source>
        <strain evidence="2">GSBS06</strain>
    </source>
</reference>
<dbReference type="AlphaFoldDB" id="A0A7S3PLF2"/>
<feature type="compositionally biased region" description="Polar residues" evidence="1">
    <location>
        <begin position="387"/>
        <end position="396"/>
    </location>
</feature>
<feature type="compositionally biased region" description="Basic and acidic residues" evidence="1">
    <location>
        <begin position="500"/>
        <end position="509"/>
    </location>
</feature>
<feature type="region of interest" description="Disordered" evidence="1">
    <location>
        <begin position="482"/>
        <end position="530"/>
    </location>
</feature>
<protein>
    <submittedName>
        <fullName evidence="2">Uncharacterized protein</fullName>
    </submittedName>
</protein>
<evidence type="ECO:0000313" key="2">
    <source>
        <dbReference type="EMBL" id="CAE0443216.1"/>
    </source>
</evidence>
<gene>
    <name evidence="2" type="ORF">ASTO00021_LOCUS13311</name>
</gene>
<dbReference type="EMBL" id="HBIN01017450">
    <property type="protein sequence ID" value="CAE0443216.1"/>
    <property type="molecule type" value="Transcribed_RNA"/>
</dbReference>